<evidence type="ECO:0000313" key="3">
    <source>
        <dbReference type="Proteomes" id="UP001549204"/>
    </source>
</evidence>
<keyword evidence="3" id="KW-1185">Reference proteome</keyword>
<accession>A0ABV2GHB8</accession>
<organism evidence="2 3">
    <name type="scientific">Mesorhizobium robiniae</name>
    <dbReference type="NCBI Taxonomy" id="559315"/>
    <lineage>
        <taxon>Bacteria</taxon>
        <taxon>Pseudomonadati</taxon>
        <taxon>Pseudomonadota</taxon>
        <taxon>Alphaproteobacteria</taxon>
        <taxon>Hyphomicrobiales</taxon>
        <taxon>Phyllobacteriaceae</taxon>
        <taxon>Mesorhizobium</taxon>
    </lineage>
</organism>
<dbReference type="EMBL" id="JBEPMC010000001">
    <property type="protein sequence ID" value="MET3577628.1"/>
    <property type="molecule type" value="Genomic_DNA"/>
</dbReference>
<dbReference type="Proteomes" id="UP001549204">
    <property type="component" value="Unassembled WGS sequence"/>
</dbReference>
<keyword evidence="1" id="KW-0472">Membrane</keyword>
<evidence type="ECO:0000313" key="2">
    <source>
        <dbReference type="EMBL" id="MET3577628.1"/>
    </source>
</evidence>
<feature type="transmembrane region" description="Helical" evidence="1">
    <location>
        <begin position="153"/>
        <end position="174"/>
    </location>
</feature>
<feature type="transmembrane region" description="Helical" evidence="1">
    <location>
        <begin position="74"/>
        <end position="96"/>
    </location>
</feature>
<keyword evidence="1" id="KW-1133">Transmembrane helix</keyword>
<comment type="caution">
    <text evidence="2">The sequence shown here is derived from an EMBL/GenBank/DDBJ whole genome shotgun (WGS) entry which is preliminary data.</text>
</comment>
<reference evidence="2 3" key="1">
    <citation type="submission" date="2024-06" db="EMBL/GenBank/DDBJ databases">
        <title>Genomic Encyclopedia of Type Strains, Phase IV (KMG-IV): sequencing the most valuable type-strain genomes for metagenomic binning, comparative biology and taxonomic classification.</title>
        <authorList>
            <person name="Goeker M."/>
        </authorList>
    </citation>
    <scope>NUCLEOTIDE SEQUENCE [LARGE SCALE GENOMIC DNA]</scope>
    <source>
        <strain evidence="2 3">DSM 100022</strain>
    </source>
</reference>
<dbReference type="RefSeq" id="WP_354487930.1">
    <property type="nucleotide sequence ID" value="NZ_JBEPMC010000001.1"/>
</dbReference>
<sequence>MPNPSSVGERHSQPAAAPDPRLAFVYAEAVRGLLHQQNVVESLNTRAGNLIFATAFVSSLLGGRALLDGLGPWDWLALALLFLIGLLVVIMLWPYYNLTFRFDPEELLQDFVDQEPSGTQNPSAAMDVMHRALALRIKTDMASNWRIIQRLRVALQLALFLLLLELLAWMLAIVRI</sequence>
<name>A0ABV2GHB8_9HYPH</name>
<evidence type="ECO:0000256" key="1">
    <source>
        <dbReference type="SAM" id="Phobius"/>
    </source>
</evidence>
<gene>
    <name evidence="2" type="ORF">ABID19_000643</name>
</gene>
<protein>
    <submittedName>
        <fullName evidence="2">Uncharacterized protein</fullName>
    </submittedName>
</protein>
<keyword evidence="1" id="KW-0812">Transmembrane</keyword>
<proteinExistence type="predicted"/>